<dbReference type="InterPro" id="IPR027796">
    <property type="entry name" value="OTT_1508_deam-like"/>
</dbReference>
<keyword evidence="2" id="KW-1185">Reference proteome</keyword>
<dbReference type="OrthoDB" id="4851849at2759"/>
<protein>
    <submittedName>
        <fullName evidence="1">Uncharacterized protein</fullName>
    </submittedName>
</protein>
<reference evidence="1" key="1">
    <citation type="submission" date="2020-02" db="EMBL/GenBank/DDBJ databases">
        <authorList>
            <person name="Lichtner F.J."/>
        </authorList>
    </citation>
    <scope>NUCLEOTIDE SEQUENCE</scope>
    <source>
        <strain evidence="1">G10</strain>
    </source>
</reference>
<dbReference type="Proteomes" id="UP000701341">
    <property type="component" value="Unassembled WGS sequence"/>
</dbReference>
<name>A0A9P5GP66_PENCR</name>
<comment type="caution">
    <text evidence="1">The sequence shown here is derived from an EMBL/GenBank/DDBJ whole genome shotgun (WGS) entry which is preliminary data.</text>
</comment>
<dbReference type="Pfam" id="PF14441">
    <property type="entry name" value="OTT_1508_deam"/>
    <property type="match status" value="1"/>
</dbReference>
<proteinExistence type="predicted"/>
<organism evidence="1 2">
    <name type="scientific">Penicillium crustosum</name>
    <name type="common">Blue mold fungus</name>
    <dbReference type="NCBI Taxonomy" id="36656"/>
    <lineage>
        <taxon>Eukaryota</taxon>
        <taxon>Fungi</taxon>
        <taxon>Dikarya</taxon>
        <taxon>Ascomycota</taxon>
        <taxon>Pezizomycotina</taxon>
        <taxon>Eurotiomycetes</taxon>
        <taxon>Eurotiomycetidae</taxon>
        <taxon>Eurotiales</taxon>
        <taxon>Aspergillaceae</taxon>
        <taxon>Penicillium</taxon>
    </lineage>
</organism>
<accession>A0A9P5GP66</accession>
<gene>
    <name evidence="1" type="ORF">PCG10_004791</name>
</gene>
<dbReference type="AlphaFoldDB" id="A0A9P5GP66"/>
<dbReference type="EMBL" id="JAAOZQ010000028">
    <property type="protein sequence ID" value="KAF7525553.1"/>
    <property type="molecule type" value="Genomic_DNA"/>
</dbReference>
<evidence type="ECO:0000313" key="1">
    <source>
        <dbReference type="EMBL" id="KAF7525553.1"/>
    </source>
</evidence>
<sequence>MSASQEFYQAVRNLRNLTNQPSEEHSYRTYPLSQSEKYLLKAEDEMQLADDIAFLAQWKEGVENVTAVTLQEKPNGLVICLASNHTPTDKTVFELTQTMDLVSNYAFEGKRRNEFRDRIFDMVVNIRNDRILSRIRPPWLPQPHHYSKRRPCLLSQVQAFVDEISTIGTRSPALQILVQPARQLIACLSPFEKPIPQSMIKEQQKNVIKSCAELASIGRTGLLEEHLQRLQVSPHTRDRGGVRQIDKLARYFFVCRDFIRVGRRPEYKTLFSNITIETLEAFGARTPEGCSSSCFVHAEMQQIFHYTNHPHDPSPRFIGCSKSACYLCDMFIQKHSQYRISHAHRRLYHKWTLPDLEHSTSKEAQQLQVILASMANEMVTVTAGLQRGLHPPKQYGAQSIAFLPLTSGSTVSNTSTITQQHYLPHVSPISSLEFDYETKFAITGFSRNRRESLLSKSGSASYLLSQDDLPYSLDIKNIQRKFVVQIDAISLDIEFVTPGRLSIHHAMDNLLPKDVIDICRLSTTSERTVSLSTLQLYLRHANGVTIILEFVQDQA</sequence>
<evidence type="ECO:0000313" key="2">
    <source>
        <dbReference type="Proteomes" id="UP000701341"/>
    </source>
</evidence>